<dbReference type="SUPFAM" id="SSF52540">
    <property type="entry name" value="P-loop containing nucleoside triphosphate hydrolases"/>
    <property type="match status" value="1"/>
</dbReference>
<dbReference type="GO" id="GO:0016887">
    <property type="term" value="F:ATP hydrolysis activity"/>
    <property type="evidence" value="ECO:0007669"/>
    <property type="project" value="InterPro"/>
</dbReference>
<sequence length="567" mass="66465">MSENRMFINRIENSYDAFEYFKQRFLVERKSIFRLDSNEEILTTESVQYLVDNFINNGFAGNASFIDKIRMQLIGEEKNKSKIKLDAIEILAHCVWLWRLVPSNAKIDTTISSVKEILNLDEELKSLSLEKNPFFNKKIVGIAKTGTYYNTNKPFELAFIIKFLEEYLKNDTLENQKSEIELLIDLTDKVSITTKGVLDKNSTFKEIEKSKEETKTASIFNALLFFFDPNKYEPILSNEHKEKIVKNLFDHCDNEIKEFKPEIDWKLHCIRKKYQSDIKEEPYLFYRDEIKELWEPTILPAKNVIYYGAPGTGKTHDIVNLVKRKVKSQVDNNESETKYFKIVQFHPSYSYEDFIDGIKPVKSDGNNINLELIDGEFKKMCQEAYKELICAKNEKREPKKFYFIADEINRAELSRVFGELLLCLEDDKRLRFDEDGNIQGIYIKTQNSNLWEEKNAVLKIDDELYFGVPENIYFLATMNDIDKSIDSFDLALRRRFKWVYKGCDYDAIYNHLLEKGVNDEDILKYVSDEKSNSGRCNLLAHSNPNIHLISPYLILVIGSVRNFVSIR</sequence>
<gene>
    <name evidence="2" type="ORF">SAMN05216234_1452</name>
</gene>
<evidence type="ECO:0000259" key="1">
    <source>
        <dbReference type="Pfam" id="PF07728"/>
    </source>
</evidence>
<feature type="domain" description="ATPase dynein-related AAA" evidence="1">
    <location>
        <begin position="303"/>
        <end position="496"/>
    </location>
</feature>
<dbReference type="PANTHER" id="PTHR37291">
    <property type="entry name" value="5-METHYLCYTOSINE-SPECIFIC RESTRICTION ENZYME B"/>
    <property type="match status" value="1"/>
</dbReference>
<dbReference type="InterPro" id="IPR052934">
    <property type="entry name" value="Methyl-DNA_Rec/Restrict_Enz"/>
</dbReference>
<dbReference type="GO" id="GO:0005524">
    <property type="term" value="F:ATP binding"/>
    <property type="evidence" value="ECO:0007669"/>
    <property type="project" value="InterPro"/>
</dbReference>
<dbReference type="PANTHER" id="PTHR37291:SF1">
    <property type="entry name" value="TYPE IV METHYL-DIRECTED RESTRICTION ENZYME ECOKMCRB SUBUNIT"/>
    <property type="match status" value="1"/>
</dbReference>
<dbReference type="RefSeq" id="WP_092913817.1">
    <property type="nucleotide sequence ID" value="NZ_FOXB01000045.1"/>
</dbReference>
<dbReference type="Gene3D" id="3.40.50.300">
    <property type="entry name" value="P-loop containing nucleotide triphosphate hydrolases"/>
    <property type="match status" value="1"/>
</dbReference>
<dbReference type="OrthoDB" id="9781481at2"/>
<accession>A0A1I5TJ28</accession>
<proteinExistence type="predicted"/>
<dbReference type="STRING" id="223786.SAMN05216234_1452"/>
<organism evidence="2 3">
    <name type="scientific">Hydrogenimonas thermophila</name>
    <dbReference type="NCBI Taxonomy" id="223786"/>
    <lineage>
        <taxon>Bacteria</taxon>
        <taxon>Pseudomonadati</taxon>
        <taxon>Campylobacterota</taxon>
        <taxon>Epsilonproteobacteria</taxon>
        <taxon>Campylobacterales</taxon>
        <taxon>Hydrogenimonadaceae</taxon>
        <taxon>Hydrogenimonas</taxon>
    </lineage>
</organism>
<reference evidence="2 3" key="1">
    <citation type="submission" date="2016-10" db="EMBL/GenBank/DDBJ databases">
        <authorList>
            <person name="de Groot N.N."/>
        </authorList>
    </citation>
    <scope>NUCLEOTIDE SEQUENCE [LARGE SCALE GENOMIC DNA]</scope>
    <source>
        <strain evidence="2 3">EP1-55-1</strain>
    </source>
</reference>
<evidence type="ECO:0000313" key="2">
    <source>
        <dbReference type="EMBL" id="SFP83059.1"/>
    </source>
</evidence>
<dbReference type="Pfam" id="PF07728">
    <property type="entry name" value="AAA_5"/>
    <property type="match status" value="1"/>
</dbReference>
<name>A0A1I5TJ28_9BACT</name>
<evidence type="ECO:0000313" key="3">
    <source>
        <dbReference type="Proteomes" id="UP000199227"/>
    </source>
</evidence>
<protein>
    <submittedName>
        <fullName evidence="2">AAA domain (Dynein-related subfamily)</fullName>
    </submittedName>
</protein>
<dbReference type="InterPro" id="IPR027417">
    <property type="entry name" value="P-loop_NTPase"/>
</dbReference>
<dbReference type="Proteomes" id="UP000199227">
    <property type="component" value="Unassembled WGS sequence"/>
</dbReference>
<dbReference type="InterPro" id="IPR011704">
    <property type="entry name" value="ATPase_dyneun-rel_AAA"/>
</dbReference>
<keyword evidence="3" id="KW-1185">Reference proteome</keyword>
<dbReference type="AlphaFoldDB" id="A0A1I5TJ28"/>
<dbReference type="EMBL" id="FOXB01000045">
    <property type="protein sequence ID" value="SFP83059.1"/>
    <property type="molecule type" value="Genomic_DNA"/>
</dbReference>